<dbReference type="STRING" id="6277.A0A498SP93"/>
<dbReference type="InterPro" id="IPR004988">
    <property type="entry name" value="DUF273"/>
</dbReference>
<dbReference type="AlphaFoldDB" id="A0A498SP93"/>
<dbReference type="Gene3D" id="3.90.550.10">
    <property type="entry name" value="Spore Coat Polysaccharide Biosynthesis Protein SpsA, Chain A"/>
    <property type="match status" value="1"/>
</dbReference>
<dbReference type="InterPro" id="IPR008160">
    <property type="entry name" value="Collagen"/>
</dbReference>
<dbReference type="InterPro" id="IPR029044">
    <property type="entry name" value="Nucleotide-diphossugar_trans"/>
</dbReference>
<dbReference type="Proteomes" id="UP000276991">
    <property type="component" value="Unassembled WGS sequence"/>
</dbReference>
<protein>
    <recommendedName>
        <fullName evidence="4">Olfactomedin-like domain-containing protein</fullName>
    </recommendedName>
</protein>
<dbReference type="Pfam" id="PF01391">
    <property type="entry name" value="Collagen"/>
    <property type="match status" value="1"/>
</dbReference>
<accession>A0A498SP93</accession>
<dbReference type="OrthoDB" id="8626508at2759"/>
<dbReference type="PANTHER" id="PTHR31562">
    <property type="entry name" value="PROTEIN CBG18972"/>
    <property type="match status" value="1"/>
</dbReference>
<evidence type="ECO:0000256" key="2">
    <source>
        <dbReference type="PROSITE-ProRule" id="PRU00446"/>
    </source>
</evidence>
<feature type="disulfide bond" evidence="2">
    <location>
        <begin position="511"/>
        <end position="693"/>
    </location>
</feature>
<dbReference type="InterPro" id="IPR003112">
    <property type="entry name" value="Olfac-like_dom"/>
</dbReference>
<evidence type="ECO:0000256" key="1">
    <source>
        <dbReference type="ARBA" id="ARBA00022737"/>
    </source>
</evidence>
<evidence type="ECO:0000313" key="6">
    <source>
        <dbReference type="Proteomes" id="UP000276991"/>
    </source>
</evidence>
<dbReference type="SMART" id="SM00284">
    <property type="entry name" value="OLF"/>
    <property type="match status" value="1"/>
</dbReference>
<dbReference type="EMBL" id="UPTC01000936">
    <property type="protein sequence ID" value="VBB30623.1"/>
    <property type="molecule type" value="Genomic_DNA"/>
</dbReference>
<evidence type="ECO:0000259" key="4">
    <source>
        <dbReference type="PROSITE" id="PS51132"/>
    </source>
</evidence>
<dbReference type="PANTHER" id="PTHR31562:SF2">
    <property type="entry name" value="NUCLEOTIDE-DIPHOSPHO-SUGAR TRANSFERASE"/>
    <property type="match status" value="1"/>
</dbReference>
<dbReference type="Pfam" id="PF03314">
    <property type="entry name" value="DUF273"/>
    <property type="match status" value="1"/>
</dbReference>
<keyword evidence="6" id="KW-1185">Reference proteome</keyword>
<evidence type="ECO:0000256" key="3">
    <source>
        <dbReference type="SAM" id="MobiDB-lite"/>
    </source>
</evidence>
<dbReference type="PROSITE" id="PS51132">
    <property type="entry name" value="OLF"/>
    <property type="match status" value="1"/>
</dbReference>
<feature type="compositionally biased region" description="Pro residues" evidence="3">
    <location>
        <begin position="395"/>
        <end position="407"/>
    </location>
</feature>
<name>A0A498SP93_ACAVI</name>
<keyword evidence="1" id="KW-0677">Repeat</keyword>
<proteinExistence type="predicted"/>
<evidence type="ECO:0000313" key="5">
    <source>
        <dbReference type="EMBL" id="VBB30623.1"/>
    </source>
</evidence>
<reference evidence="5 6" key="1">
    <citation type="submission" date="2018-08" db="EMBL/GenBank/DDBJ databases">
        <authorList>
            <person name="Laetsch R D."/>
            <person name="Stevens L."/>
            <person name="Kumar S."/>
            <person name="Blaxter L. M."/>
        </authorList>
    </citation>
    <scope>NUCLEOTIDE SEQUENCE [LARGE SCALE GENOMIC DNA]</scope>
</reference>
<feature type="region of interest" description="Disordered" evidence="3">
    <location>
        <begin position="361"/>
        <end position="408"/>
    </location>
</feature>
<gene>
    <name evidence="5" type="ORF">NAV_LOCUS5414</name>
</gene>
<feature type="domain" description="Olfactomedin-like" evidence="4">
    <location>
        <begin position="510"/>
        <end position="763"/>
    </location>
</feature>
<keyword evidence="2" id="KW-1015">Disulfide bond</keyword>
<dbReference type="Pfam" id="PF02191">
    <property type="entry name" value="OLF"/>
    <property type="match status" value="1"/>
</dbReference>
<sequence length="766" mass="88970">MIIPRCTWDSYLLSPLEYRDKEKFMFARHCVTAEVMKDANDIQWFLFIDADMGVINPNHLIEEWIDNNVNLILYNRIFNHEVMAGSYLAKNTPYSRKFLQFWANYGLKLPFQGFGSDNGAIHNVLLELIFPERVNEREFCESIWMNAKNFDDLNVYVVCVRNIINEATIWPNQLRIIPKGKAWARDTWLTDSMWSERDFILHGWQKRRIDRITFGGWPSPFVSHNFNLTLCTNFTTVSLNWKYKDTFIRSNVEIEAKMLDEERNLKKVRWLEYCQTICMLLTLLAFADIYSRIGDVKIKCRLMKNEINLKRIRRDLIPSPSIQPLLNTSKHDVLIHSTSKIKANELLEKCLEIHQYCTEKSGISRGPPGPVGPPGLSGNPGQPGPPGRDGLMGLPGPPGPRGPPGIPGKPGICPKCPVAENFEMLRKTECPKIEPMKCPTQRTPDGEGGPRYTDRQLPYFVRVMLLNDTDLIPEIDKCIRICLPNVTIPYEADISATSTEIPYIEGATAHCYLDDVGKPMFHAHSNTYYGSWMRDAYPQNGQNMMKRWMTKHFQGDIVEEYLDEGDMRRQRIFVTHHMPYLYDGTNLIFFNGSIYFHRAGTPKIGKYELHSKVYNEVLIDKHAAHKGNNYLFNLSMNYFDLAVDENALWVLFHYEDEEYLSVAKLDISNLTIYETWNLTLINHTEVANGFVVCGVLYLVKSSYELKSEIAIAYDLYRNKYRKPNIHWINLYRNANMISYNPYDKRIYIYDHGYLLTLPARITWRAK</sequence>
<organism evidence="5 6">
    <name type="scientific">Acanthocheilonema viteae</name>
    <name type="common">Filarial nematode worm</name>
    <name type="synonym">Dipetalonema viteae</name>
    <dbReference type="NCBI Taxonomy" id="6277"/>
    <lineage>
        <taxon>Eukaryota</taxon>
        <taxon>Metazoa</taxon>
        <taxon>Ecdysozoa</taxon>
        <taxon>Nematoda</taxon>
        <taxon>Chromadorea</taxon>
        <taxon>Rhabditida</taxon>
        <taxon>Spirurina</taxon>
        <taxon>Spiruromorpha</taxon>
        <taxon>Filarioidea</taxon>
        <taxon>Onchocercidae</taxon>
        <taxon>Acanthocheilonema</taxon>
    </lineage>
</organism>